<name>A0ABP8Y6T6_9ACTN</name>
<reference evidence="3" key="1">
    <citation type="journal article" date="2019" name="Int. J. Syst. Evol. Microbiol.">
        <title>The Global Catalogue of Microorganisms (GCM) 10K type strain sequencing project: providing services to taxonomists for standard genome sequencing and annotation.</title>
        <authorList>
            <consortium name="The Broad Institute Genomics Platform"/>
            <consortium name="The Broad Institute Genome Sequencing Center for Infectious Disease"/>
            <person name="Wu L."/>
            <person name="Ma J."/>
        </authorList>
    </citation>
    <scope>NUCLEOTIDE SEQUENCE [LARGE SCALE GENOMIC DNA]</scope>
    <source>
        <strain evidence="3">JCM 18531</strain>
    </source>
</reference>
<proteinExistence type="predicted"/>
<evidence type="ECO:0000313" key="2">
    <source>
        <dbReference type="EMBL" id="GAA4720942.1"/>
    </source>
</evidence>
<feature type="region of interest" description="Disordered" evidence="1">
    <location>
        <begin position="1"/>
        <end position="21"/>
    </location>
</feature>
<protein>
    <submittedName>
        <fullName evidence="2">Uncharacterized protein</fullName>
    </submittedName>
</protein>
<organism evidence="2 3">
    <name type="scientific">Nocardioides conyzicola</name>
    <dbReference type="NCBI Taxonomy" id="1651781"/>
    <lineage>
        <taxon>Bacteria</taxon>
        <taxon>Bacillati</taxon>
        <taxon>Actinomycetota</taxon>
        <taxon>Actinomycetes</taxon>
        <taxon>Propionibacteriales</taxon>
        <taxon>Nocardioidaceae</taxon>
        <taxon>Nocardioides</taxon>
    </lineage>
</organism>
<dbReference type="Proteomes" id="UP001499974">
    <property type="component" value="Unassembled WGS sequence"/>
</dbReference>
<comment type="caution">
    <text evidence="2">The sequence shown here is derived from an EMBL/GenBank/DDBJ whole genome shotgun (WGS) entry which is preliminary data.</text>
</comment>
<dbReference type="RefSeq" id="WP_345524158.1">
    <property type="nucleotide sequence ID" value="NZ_BAABKM010000005.1"/>
</dbReference>
<dbReference type="EMBL" id="BAABKM010000005">
    <property type="protein sequence ID" value="GAA4720942.1"/>
    <property type="molecule type" value="Genomic_DNA"/>
</dbReference>
<evidence type="ECO:0000313" key="3">
    <source>
        <dbReference type="Proteomes" id="UP001499974"/>
    </source>
</evidence>
<accession>A0ABP8Y6T6</accession>
<gene>
    <name evidence="2" type="ORF">GCM10023349_46510</name>
</gene>
<evidence type="ECO:0000256" key="1">
    <source>
        <dbReference type="SAM" id="MobiDB-lite"/>
    </source>
</evidence>
<sequence>MWKPWQQVSGWGRASNERAIGNARTATTVLSRRRVERDEVDLYVRTRHGHELPVSGAAPRPA</sequence>
<keyword evidence="3" id="KW-1185">Reference proteome</keyword>